<evidence type="ECO:0000313" key="3">
    <source>
        <dbReference type="Proteomes" id="UP000823388"/>
    </source>
</evidence>
<evidence type="ECO:0000313" key="2">
    <source>
        <dbReference type="EMBL" id="KAG2639507.1"/>
    </source>
</evidence>
<evidence type="ECO:0000256" key="1">
    <source>
        <dbReference type="SAM" id="MobiDB-lite"/>
    </source>
</evidence>
<keyword evidence="3" id="KW-1185">Reference proteome</keyword>
<gene>
    <name evidence="2" type="ORF">PVAP13_2KG009264</name>
</gene>
<reference evidence="2" key="1">
    <citation type="submission" date="2020-05" db="EMBL/GenBank/DDBJ databases">
        <title>WGS assembly of Panicum virgatum.</title>
        <authorList>
            <person name="Lovell J.T."/>
            <person name="Jenkins J."/>
            <person name="Shu S."/>
            <person name="Juenger T.E."/>
            <person name="Schmutz J."/>
        </authorList>
    </citation>
    <scope>NUCLEOTIDE SEQUENCE</scope>
    <source>
        <strain evidence="2">AP13</strain>
    </source>
</reference>
<accession>A0A8T0VYH5</accession>
<proteinExistence type="predicted"/>
<feature type="region of interest" description="Disordered" evidence="1">
    <location>
        <begin position="1"/>
        <end position="21"/>
    </location>
</feature>
<feature type="compositionally biased region" description="Low complexity" evidence="1">
    <location>
        <begin position="10"/>
        <end position="21"/>
    </location>
</feature>
<dbReference type="AlphaFoldDB" id="A0A8T0VYH5"/>
<organism evidence="2 3">
    <name type="scientific">Panicum virgatum</name>
    <name type="common">Blackwell switchgrass</name>
    <dbReference type="NCBI Taxonomy" id="38727"/>
    <lineage>
        <taxon>Eukaryota</taxon>
        <taxon>Viridiplantae</taxon>
        <taxon>Streptophyta</taxon>
        <taxon>Embryophyta</taxon>
        <taxon>Tracheophyta</taxon>
        <taxon>Spermatophyta</taxon>
        <taxon>Magnoliopsida</taxon>
        <taxon>Liliopsida</taxon>
        <taxon>Poales</taxon>
        <taxon>Poaceae</taxon>
        <taxon>PACMAD clade</taxon>
        <taxon>Panicoideae</taxon>
        <taxon>Panicodae</taxon>
        <taxon>Paniceae</taxon>
        <taxon>Panicinae</taxon>
        <taxon>Panicum</taxon>
        <taxon>Panicum sect. Hiantes</taxon>
    </lineage>
</organism>
<protein>
    <submittedName>
        <fullName evidence="2">Uncharacterized protein</fullName>
    </submittedName>
</protein>
<feature type="region of interest" description="Disordered" evidence="1">
    <location>
        <begin position="63"/>
        <end position="106"/>
    </location>
</feature>
<name>A0A8T0VYH5_PANVG</name>
<comment type="caution">
    <text evidence="2">The sequence shown here is derived from an EMBL/GenBank/DDBJ whole genome shotgun (WGS) entry which is preliminary data.</text>
</comment>
<dbReference type="Proteomes" id="UP000823388">
    <property type="component" value="Chromosome 2K"/>
</dbReference>
<sequence>MAGEHPLPLGSRGSDVRSASSSPWMACGFLFLFTMAGGARSGRHGGQQPRIWRPLLLPLGAPSSSARHRWTGRGGASGRRGPSVDGAEFPHGWGRAPSPRAPSLMPPLVWKMAG</sequence>
<dbReference type="EMBL" id="CM029039">
    <property type="protein sequence ID" value="KAG2639507.1"/>
    <property type="molecule type" value="Genomic_DNA"/>
</dbReference>